<dbReference type="EMBL" id="FNRK01000003">
    <property type="protein sequence ID" value="SEA09239.1"/>
    <property type="molecule type" value="Genomic_DNA"/>
</dbReference>
<keyword evidence="3" id="KW-0411">Iron-sulfur</keyword>
<feature type="domain" description="4Fe-4S ferredoxin-type" evidence="4">
    <location>
        <begin position="153"/>
        <end position="184"/>
    </location>
</feature>
<dbReference type="PROSITE" id="PS51379">
    <property type="entry name" value="4FE4S_FER_2"/>
    <property type="match status" value="1"/>
</dbReference>
<dbReference type="OrthoDB" id="9815745at2"/>
<dbReference type="GO" id="GO:0046872">
    <property type="term" value="F:metal ion binding"/>
    <property type="evidence" value="ECO:0007669"/>
    <property type="project" value="UniProtKB-KW"/>
</dbReference>
<accession>A0A1H3YCF9</accession>
<dbReference type="InterPro" id="IPR017896">
    <property type="entry name" value="4Fe4S_Fe-S-bd"/>
</dbReference>
<evidence type="ECO:0000313" key="6">
    <source>
        <dbReference type="Proteomes" id="UP000199394"/>
    </source>
</evidence>
<dbReference type="InterPro" id="IPR017900">
    <property type="entry name" value="4Fe4S_Fe_S_CS"/>
</dbReference>
<sequence>MIMNGIKEKVRQKAMEMGAIDVGWADLEAASVLAPDGFKQALCIVVPLNRGVISHIQETPTHAYYAHYVSVNRLIDDITLQLALLLEAEGYPAQAIPAGPPMLSDDTVLHGLFQHKTTAVLSGMGWIGKSALFLHREYGSGVRLGSVLTTTALPIENKPMESQCGGCRICTRVCPSGAIKGEKWELGMERETLFDALKCDTYINTHHEEIAHQMVCGLCMAHCPFTKGTRKLDESLRN</sequence>
<gene>
    <name evidence="5" type="ORF">SAMN04515656_103160</name>
</gene>
<evidence type="ECO:0000256" key="3">
    <source>
        <dbReference type="ARBA" id="ARBA00023014"/>
    </source>
</evidence>
<dbReference type="AlphaFoldDB" id="A0A1H3YCF9"/>
<reference evidence="5 6" key="1">
    <citation type="submission" date="2016-10" db="EMBL/GenBank/DDBJ databases">
        <authorList>
            <person name="de Groot N.N."/>
        </authorList>
    </citation>
    <scope>NUCLEOTIDE SEQUENCE [LARGE SCALE GENOMIC DNA]</scope>
    <source>
        <strain evidence="5 6">SR12</strain>
    </source>
</reference>
<dbReference type="PROSITE" id="PS00198">
    <property type="entry name" value="4FE4S_FER_1"/>
    <property type="match status" value="1"/>
</dbReference>
<evidence type="ECO:0000259" key="4">
    <source>
        <dbReference type="PROSITE" id="PS51379"/>
    </source>
</evidence>
<dbReference type="Proteomes" id="UP000199394">
    <property type="component" value="Unassembled WGS sequence"/>
</dbReference>
<organism evidence="5 6">
    <name type="scientific">Eubacterium aggregans</name>
    <dbReference type="NCBI Taxonomy" id="81409"/>
    <lineage>
        <taxon>Bacteria</taxon>
        <taxon>Bacillati</taxon>
        <taxon>Bacillota</taxon>
        <taxon>Clostridia</taxon>
        <taxon>Eubacteriales</taxon>
        <taxon>Eubacteriaceae</taxon>
        <taxon>Eubacterium</taxon>
    </lineage>
</organism>
<dbReference type="SUPFAM" id="SSF54862">
    <property type="entry name" value="4Fe-4S ferredoxins"/>
    <property type="match status" value="1"/>
</dbReference>
<proteinExistence type="predicted"/>
<keyword evidence="6" id="KW-1185">Reference proteome</keyword>
<dbReference type="RefSeq" id="WP_090304883.1">
    <property type="nucleotide sequence ID" value="NZ_FNRK01000003.1"/>
</dbReference>
<dbReference type="Pfam" id="PF13484">
    <property type="entry name" value="Fer4_16"/>
    <property type="match status" value="1"/>
</dbReference>
<dbReference type="PANTHER" id="PTHR42827:SF1">
    <property type="entry name" value="IRON-SULFUR CLUSTER-BINDING PROTEIN"/>
    <property type="match status" value="1"/>
</dbReference>
<dbReference type="Gene3D" id="3.30.70.20">
    <property type="match status" value="1"/>
</dbReference>
<dbReference type="GO" id="GO:0051536">
    <property type="term" value="F:iron-sulfur cluster binding"/>
    <property type="evidence" value="ECO:0007669"/>
    <property type="project" value="UniProtKB-KW"/>
</dbReference>
<evidence type="ECO:0000256" key="2">
    <source>
        <dbReference type="ARBA" id="ARBA00023004"/>
    </source>
</evidence>
<keyword evidence="1" id="KW-0479">Metal-binding</keyword>
<evidence type="ECO:0000313" key="5">
    <source>
        <dbReference type="EMBL" id="SEA09239.1"/>
    </source>
</evidence>
<dbReference type="STRING" id="81409.SAMN04515656_103160"/>
<evidence type="ECO:0000256" key="1">
    <source>
        <dbReference type="ARBA" id="ARBA00022723"/>
    </source>
</evidence>
<name>A0A1H3YCF9_9FIRM</name>
<protein>
    <submittedName>
        <fullName evidence="5">4Fe-4S double cluster binding domain-containing protein</fullName>
    </submittedName>
</protein>
<dbReference type="PANTHER" id="PTHR42827">
    <property type="entry name" value="IRON-SULFUR CLUSTER-BINDING PROTEIN-RELATED"/>
    <property type="match status" value="1"/>
</dbReference>
<keyword evidence="2" id="KW-0408">Iron</keyword>